<dbReference type="GO" id="GO:0016740">
    <property type="term" value="F:transferase activity"/>
    <property type="evidence" value="ECO:0007669"/>
    <property type="project" value="UniProtKB-KW"/>
</dbReference>
<evidence type="ECO:0000313" key="2">
    <source>
        <dbReference type="Proteomes" id="UP000184144"/>
    </source>
</evidence>
<keyword evidence="1" id="KW-0808">Transferase</keyword>
<reference evidence="2" key="1">
    <citation type="submission" date="2016-11" db="EMBL/GenBank/DDBJ databases">
        <authorList>
            <person name="Varghese N."/>
            <person name="Submissions S."/>
        </authorList>
    </citation>
    <scope>NUCLEOTIDE SEQUENCE [LARGE SCALE GENOMIC DNA]</scope>
    <source>
        <strain evidence="2">DSM 100566</strain>
    </source>
</reference>
<sequence length="350" mass="38716">MALVAIAANEAAHIAQFIYHHLQMGFSPICIITNNCTDATPAIVDAIASGQRGVMRLNGDAFPTKPKERFFQRDAYSRTLSMLERRFGKAGYGMFLDIDEFWVPLNGTVSIQDYIDSQERPDLIAFNWVLPFTDARTFTLPLGGPVDAVCAMHIKSVWRRDLPRTGLNPHHITSSAIKTQIAASGFPLDDDCNMTTGRPPTPGSAAVIHQMFRSQPEYLAALARGRPIDTLPFKTNRPGYRSTMVASTAAPLKLAHSLMEPWAEGFEAFVEKHKLAEAIQTGRRAVLDRARTALKIYNSMAPDEKATFQTVFQDVDEPRVLADIEFAKSAGLLDGIFKTVRPTPPNPLED</sequence>
<keyword evidence="2" id="KW-1185">Reference proteome</keyword>
<accession>A0A1M4VVP6</accession>
<evidence type="ECO:0000313" key="1">
    <source>
        <dbReference type="EMBL" id="SHE73039.1"/>
    </source>
</evidence>
<dbReference type="STRING" id="1486859.SAMN05444273_102399"/>
<dbReference type="EMBL" id="FQUV01000002">
    <property type="protein sequence ID" value="SHE73039.1"/>
    <property type="molecule type" value="Genomic_DNA"/>
</dbReference>
<dbReference type="Proteomes" id="UP000184144">
    <property type="component" value="Unassembled WGS sequence"/>
</dbReference>
<dbReference type="Pfam" id="PF13704">
    <property type="entry name" value="Glyco_tranf_2_4"/>
    <property type="match status" value="1"/>
</dbReference>
<dbReference type="AlphaFoldDB" id="A0A1M4VVP6"/>
<gene>
    <name evidence="1" type="ORF">SAMN05444273_102399</name>
</gene>
<proteinExistence type="predicted"/>
<name>A0A1M4VVP6_9RHOB</name>
<organism evidence="1 2">
    <name type="scientific">Litoreibacter ascidiaceicola</name>
    <dbReference type="NCBI Taxonomy" id="1486859"/>
    <lineage>
        <taxon>Bacteria</taxon>
        <taxon>Pseudomonadati</taxon>
        <taxon>Pseudomonadota</taxon>
        <taxon>Alphaproteobacteria</taxon>
        <taxon>Rhodobacterales</taxon>
        <taxon>Roseobacteraceae</taxon>
        <taxon>Litoreibacter</taxon>
    </lineage>
</organism>
<protein>
    <submittedName>
        <fullName evidence="1">Glycosyl transferase family 2</fullName>
    </submittedName>
</protein>